<evidence type="ECO:0000313" key="8">
    <source>
        <dbReference type="Proteomes" id="UP000192343"/>
    </source>
</evidence>
<keyword evidence="2" id="KW-0805">Transcription regulation</keyword>
<keyword evidence="8" id="KW-1185">Reference proteome</keyword>
<dbReference type="AlphaFoldDB" id="A0A1Y1RZA0"/>
<dbReference type="InterPro" id="IPR009057">
    <property type="entry name" value="Homeodomain-like_sf"/>
</dbReference>
<dbReference type="FunFam" id="1.10.10.60:FF:000141">
    <property type="entry name" value="TetR family transcriptional regulator"/>
    <property type="match status" value="1"/>
</dbReference>
<dbReference type="InterPro" id="IPR036271">
    <property type="entry name" value="Tet_transcr_reg_TetR-rel_C_sf"/>
</dbReference>
<dbReference type="InterPro" id="IPR001647">
    <property type="entry name" value="HTH_TetR"/>
</dbReference>
<name>A0A1Y1RZA0_9SPIO</name>
<evidence type="ECO:0000256" key="4">
    <source>
        <dbReference type="ARBA" id="ARBA00023163"/>
    </source>
</evidence>
<evidence type="ECO:0000256" key="1">
    <source>
        <dbReference type="ARBA" id="ARBA00022491"/>
    </source>
</evidence>
<dbReference type="Gene3D" id="1.10.357.10">
    <property type="entry name" value="Tetracycline Repressor, domain 2"/>
    <property type="match status" value="1"/>
</dbReference>
<evidence type="ECO:0000256" key="2">
    <source>
        <dbReference type="ARBA" id="ARBA00023015"/>
    </source>
</evidence>
<keyword evidence="3 5" id="KW-0238">DNA-binding</keyword>
<proteinExistence type="predicted"/>
<feature type="DNA-binding region" description="H-T-H motif" evidence="5">
    <location>
        <begin position="26"/>
        <end position="45"/>
    </location>
</feature>
<comment type="caution">
    <text evidence="7">The sequence shown here is derived from an EMBL/GenBank/DDBJ whole genome shotgun (WGS) entry which is preliminary data.</text>
</comment>
<feature type="domain" description="HTH tetR-type" evidence="6">
    <location>
        <begin position="3"/>
        <end position="63"/>
    </location>
</feature>
<gene>
    <name evidence="7" type="ORF">B4O97_07935</name>
</gene>
<keyword evidence="4" id="KW-0804">Transcription</keyword>
<evidence type="ECO:0000259" key="6">
    <source>
        <dbReference type="PROSITE" id="PS50977"/>
    </source>
</evidence>
<dbReference type="Proteomes" id="UP000192343">
    <property type="component" value="Unassembled WGS sequence"/>
</dbReference>
<protein>
    <recommendedName>
        <fullName evidence="6">HTH tetR-type domain-containing protein</fullName>
    </recommendedName>
</protein>
<sequence length="210" mass="23942">MSQGMKNRIIQGAAELFTRFGYAKVRMEEISERLGISKKTIYNHFASKETLFNSMIETMVERISSEMERITDDLSIPFPEKLNRILEHAYHEIGMKDSAFFKDLNRYHEGLDSRPIVLLRESTLDVITKLIQQAEEEGIIAVSIPRQRLAQVFQNIVEGVTSQKHREESAVSRVQVLKDSVKITLEGILTPKGRDLLTDSVLKPVIPLEG</sequence>
<dbReference type="GO" id="GO:0003700">
    <property type="term" value="F:DNA-binding transcription factor activity"/>
    <property type="evidence" value="ECO:0007669"/>
    <property type="project" value="TreeGrafter"/>
</dbReference>
<dbReference type="PANTHER" id="PTHR30055">
    <property type="entry name" value="HTH-TYPE TRANSCRIPTIONAL REGULATOR RUTR"/>
    <property type="match status" value="1"/>
</dbReference>
<evidence type="ECO:0000313" key="7">
    <source>
        <dbReference type="EMBL" id="ORC35989.1"/>
    </source>
</evidence>
<dbReference type="PRINTS" id="PR00455">
    <property type="entry name" value="HTHTETR"/>
</dbReference>
<dbReference type="SUPFAM" id="SSF46689">
    <property type="entry name" value="Homeodomain-like"/>
    <property type="match status" value="1"/>
</dbReference>
<accession>A0A1Y1RZA0</accession>
<dbReference type="SUPFAM" id="SSF48498">
    <property type="entry name" value="Tetracyclin repressor-like, C-terminal domain"/>
    <property type="match status" value="1"/>
</dbReference>
<dbReference type="EMBL" id="MWQY01000007">
    <property type="protein sequence ID" value="ORC35989.1"/>
    <property type="molecule type" value="Genomic_DNA"/>
</dbReference>
<keyword evidence="1" id="KW-0678">Repressor</keyword>
<organism evidence="7 8">
    <name type="scientific">Marispirochaeta aestuarii</name>
    <dbReference type="NCBI Taxonomy" id="1963862"/>
    <lineage>
        <taxon>Bacteria</taxon>
        <taxon>Pseudomonadati</taxon>
        <taxon>Spirochaetota</taxon>
        <taxon>Spirochaetia</taxon>
        <taxon>Spirochaetales</taxon>
        <taxon>Spirochaetaceae</taxon>
        <taxon>Marispirochaeta</taxon>
    </lineage>
</organism>
<dbReference type="InterPro" id="IPR050109">
    <property type="entry name" value="HTH-type_TetR-like_transc_reg"/>
</dbReference>
<dbReference type="PROSITE" id="PS50977">
    <property type="entry name" value="HTH_TETR_2"/>
    <property type="match status" value="1"/>
</dbReference>
<dbReference type="STRING" id="1963862.B4O97_07935"/>
<evidence type="ECO:0000256" key="5">
    <source>
        <dbReference type="PROSITE-ProRule" id="PRU00335"/>
    </source>
</evidence>
<dbReference type="GO" id="GO:0000976">
    <property type="term" value="F:transcription cis-regulatory region binding"/>
    <property type="evidence" value="ECO:0007669"/>
    <property type="project" value="TreeGrafter"/>
</dbReference>
<evidence type="ECO:0000256" key="3">
    <source>
        <dbReference type="ARBA" id="ARBA00023125"/>
    </source>
</evidence>
<dbReference type="Pfam" id="PF00440">
    <property type="entry name" value="TetR_N"/>
    <property type="match status" value="1"/>
</dbReference>
<reference evidence="7 8" key="1">
    <citation type="submission" date="2017-03" db="EMBL/GenBank/DDBJ databases">
        <title>Draft Genome sequence of Marispirochaeta sp. strain JC444.</title>
        <authorList>
            <person name="Shivani Y."/>
            <person name="Subhash Y."/>
            <person name="Sasikala C."/>
            <person name="Ramana C."/>
        </authorList>
    </citation>
    <scope>NUCLEOTIDE SEQUENCE [LARGE SCALE GENOMIC DNA]</scope>
    <source>
        <strain evidence="7 8">JC444</strain>
    </source>
</reference>
<dbReference type="PANTHER" id="PTHR30055:SF175">
    <property type="entry name" value="HTH-TYPE TRANSCRIPTIONAL REPRESSOR KSTR2"/>
    <property type="match status" value="1"/>
</dbReference>